<gene>
    <name evidence="2" type="ORF">LIER_39782</name>
</gene>
<name>A0AAV3QPC8_LITER</name>
<organism evidence="2 3">
    <name type="scientific">Lithospermum erythrorhizon</name>
    <name type="common">Purple gromwell</name>
    <name type="synonym">Lithospermum officinale var. erythrorhizon</name>
    <dbReference type="NCBI Taxonomy" id="34254"/>
    <lineage>
        <taxon>Eukaryota</taxon>
        <taxon>Viridiplantae</taxon>
        <taxon>Streptophyta</taxon>
        <taxon>Embryophyta</taxon>
        <taxon>Tracheophyta</taxon>
        <taxon>Spermatophyta</taxon>
        <taxon>Magnoliopsida</taxon>
        <taxon>eudicotyledons</taxon>
        <taxon>Gunneridae</taxon>
        <taxon>Pentapetalae</taxon>
        <taxon>asterids</taxon>
        <taxon>lamiids</taxon>
        <taxon>Boraginales</taxon>
        <taxon>Boraginaceae</taxon>
        <taxon>Boraginoideae</taxon>
        <taxon>Lithospermeae</taxon>
        <taxon>Lithospermum</taxon>
    </lineage>
</organism>
<keyword evidence="1" id="KW-0732">Signal</keyword>
<evidence type="ECO:0000313" key="2">
    <source>
        <dbReference type="EMBL" id="GAA0164433.1"/>
    </source>
</evidence>
<sequence>MALKHFAIMFLFAPLFSSLHDIEARDSLMFNKIPNKVNEDNNKYLSNNYNTEAYVTQPENINAYTNTPPNNNNYQPQDNDNNFYNAQEKENNNDLDFMGTDDTSVNANNMNSNYNNDFVTKNNLNTEFMDASEATNNKDDEDNDKYKFMDDASYDINYGQYVRDKFGNSMYRYRFKPTGYNNVDNSVQYTNYKNEDNMP</sequence>
<evidence type="ECO:0000256" key="1">
    <source>
        <dbReference type="SAM" id="SignalP"/>
    </source>
</evidence>
<dbReference type="EMBL" id="BAABME010021869">
    <property type="protein sequence ID" value="GAA0164433.1"/>
    <property type="molecule type" value="Genomic_DNA"/>
</dbReference>
<keyword evidence="3" id="KW-1185">Reference proteome</keyword>
<comment type="caution">
    <text evidence="2">The sequence shown here is derived from an EMBL/GenBank/DDBJ whole genome shotgun (WGS) entry which is preliminary data.</text>
</comment>
<reference evidence="2 3" key="1">
    <citation type="submission" date="2024-01" db="EMBL/GenBank/DDBJ databases">
        <title>The complete chloroplast genome sequence of Lithospermum erythrorhizon: insights into the phylogenetic relationship among Boraginaceae species and the maternal lineages of purple gromwells.</title>
        <authorList>
            <person name="Okada T."/>
            <person name="Watanabe K."/>
        </authorList>
    </citation>
    <scope>NUCLEOTIDE SEQUENCE [LARGE SCALE GENOMIC DNA]</scope>
</reference>
<accession>A0AAV3QPC8</accession>
<evidence type="ECO:0008006" key="4">
    <source>
        <dbReference type="Google" id="ProtNLM"/>
    </source>
</evidence>
<evidence type="ECO:0000313" key="3">
    <source>
        <dbReference type="Proteomes" id="UP001454036"/>
    </source>
</evidence>
<protein>
    <recommendedName>
        <fullName evidence="4">Protein E6</fullName>
    </recommendedName>
</protein>
<dbReference type="Proteomes" id="UP001454036">
    <property type="component" value="Unassembled WGS sequence"/>
</dbReference>
<dbReference type="AlphaFoldDB" id="A0AAV3QPC8"/>
<proteinExistence type="predicted"/>
<feature type="chain" id="PRO_5043708032" description="Protein E6" evidence="1">
    <location>
        <begin position="25"/>
        <end position="199"/>
    </location>
</feature>
<feature type="signal peptide" evidence="1">
    <location>
        <begin position="1"/>
        <end position="24"/>
    </location>
</feature>